<organism evidence="6 7">
    <name type="scientific">Daedalea quercina L-15889</name>
    <dbReference type="NCBI Taxonomy" id="1314783"/>
    <lineage>
        <taxon>Eukaryota</taxon>
        <taxon>Fungi</taxon>
        <taxon>Dikarya</taxon>
        <taxon>Basidiomycota</taxon>
        <taxon>Agaricomycotina</taxon>
        <taxon>Agaricomycetes</taxon>
        <taxon>Polyporales</taxon>
        <taxon>Fomitopsis</taxon>
    </lineage>
</organism>
<dbReference type="EMBL" id="KV429034">
    <property type="protein sequence ID" value="KZT74241.1"/>
    <property type="molecule type" value="Genomic_DNA"/>
</dbReference>
<evidence type="ECO:0000313" key="7">
    <source>
        <dbReference type="Proteomes" id="UP000076727"/>
    </source>
</evidence>
<dbReference type="PROSITE" id="PS51192">
    <property type="entry name" value="HELICASE_ATP_BIND_1"/>
    <property type="match status" value="1"/>
</dbReference>
<dbReference type="PANTHER" id="PTHR13710:SF153">
    <property type="entry name" value="RECQ-LIKE DNA HELICASE BLM"/>
    <property type="match status" value="1"/>
</dbReference>
<dbReference type="GO" id="GO:0043138">
    <property type="term" value="F:3'-5' DNA helicase activity"/>
    <property type="evidence" value="ECO:0007669"/>
    <property type="project" value="TreeGrafter"/>
</dbReference>
<dbReference type="Gene3D" id="3.40.50.300">
    <property type="entry name" value="P-loop containing nucleotide triphosphate hydrolases"/>
    <property type="match status" value="1"/>
</dbReference>
<evidence type="ECO:0000256" key="3">
    <source>
        <dbReference type="ARBA" id="ARBA00023235"/>
    </source>
</evidence>
<comment type="similarity">
    <text evidence="1">Belongs to the helicase family. RecQ subfamily.</text>
</comment>
<keyword evidence="3" id="KW-0413">Isomerase</keyword>
<evidence type="ECO:0000256" key="4">
    <source>
        <dbReference type="ARBA" id="ARBA00023242"/>
    </source>
</evidence>
<dbReference type="InterPro" id="IPR011545">
    <property type="entry name" value="DEAD/DEAH_box_helicase_dom"/>
</dbReference>
<dbReference type="GO" id="GO:0000724">
    <property type="term" value="P:double-strand break repair via homologous recombination"/>
    <property type="evidence" value="ECO:0007669"/>
    <property type="project" value="TreeGrafter"/>
</dbReference>
<protein>
    <recommendedName>
        <fullName evidence="5">Helicase ATP-binding domain-containing protein</fullName>
    </recommendedName>
</protein>
<evidence type="ECO:0000256" key="1">
    <source>
        <dbReference type="ARBA" id="ARBA00005446"/>
    </source>
</evidence>
<dbReference type="GO" id="GO:0005634">
    <property type="term" value="C:nucleus"/>
    <property type="evidence" value="ECO:0007669"/>
    <property type="project" value="TreeGrafter"/>
</dbReference>
<dbReference type="GO" id="GO:0005524">
    <property type="term" value="F:ATP binding"/>
    <property type="evidence" value="ECO:0007669"/>
    <property type="project" value="InterPro"/>
</dbReference>
<keyword evidence="7" id="KW-1185">Reference proteome</keyword>
<dbReference type="OrthoDB" id="2773595at2759"/>
<dbReference type="Proteomes" id="UP000076727">
    <property type="component" value="Unassembled WGS sequence"/>
</dbReference>
<evidence type="ECO:0000313" key="6">
    <source>
        <dbReference type="EMBL" id="KZT74241.1"/>
    </source>
</evidence>
<dbReference type="InterPro" id="IPR014001">
    <property type="entry name" value="Helicase_ATP-bd"/>
</dbReference>
<evidence type="ECO:0000259" key="5">
    <source>
        <dbReference type="PROSITE" id="PS51192"/>
    </source>
</evidence>
<dbReference type="GO" id="GO:0005737">
    <property type="term" value="C:cytoplasm"/>
    <property type="evidence" value="ECO:0007669"/>
    <property type="project" value="TreeGrafter"/>
</dbReference>
<proteinExistence type="inferred from homology"/>
<dbReference type="Pfam" id="PF00270">
    <property type="entry name" value="DEAD"/>
    <property type="match status" value="1"/>
</dbReference>
<dbReference type="InterPro" id="IPR027417">
    <property type="entry name" value="P-loop_NTPase"/>
</dbReference>
<evidence type="ECO:0000256" key="2">
    <source>
        <dbReference type="ARBA" id="ARBA00023125"/>
    </source>
</evidence>
<accession>A0A165U130</accession>
<dbReference type="GO" id="GO:0003677">
    <property type="term" value="F:DNA binding"/>
    <property type="evidence" value="ECO:0007669"/>
    <property type="project" value="UniProtKB-KW"/>
</dbReference>
<dbReference type="STRING" id="1314783.A0A165U130"/>
<dbReference type="GO" id="GO:0009378">
    <property type="term" value="F:four-way junction helicase activity"/>
    <property type="evidence" value="ECO:0007669"/>
    <property type="project" value="TreeGrafter"/>
</dbReference>
<keyword evidence="4" id="KW-0539">Nucleus</keyword>
<keyword evidence="2" id="KW-0238">DNA-binding</keyword>
<sequence>MGTGYGKSLVFHGIAKLAGENKAAIVICPLKALEADQLREAEAKGLRAVMIDEDNSKTKSAWAEAHTRAQMMYISPEMALSDSFTKLWKDGAFRECLEAMIINDAHCVDEWGTDDFRKQYKPLSILHDYTKRAVCPTRCRTARNASALLLSS</sequence>
<gene>
    <name evidence="6" type="ORF">DAEQUDRAFT_807906</name>
</gene>
<name>A0A165U130_9APHY</name>
<dbReference type="PANTHER" id="PTHR13710">
    <property type="entry name" value="DNA HELICASE RECQ FAMILY MEMBER"/>
    <property type="match status" value="1"/>
</dbReference>
<reference evidence="6 7" key="1">
    <citation type="journal article" date="2016" name="Mol. Biol. Evol.">
        <title>Comparative Genomics of Early-Diverging Mushroom-Forming Fungi Provides Insights into the Origins of Lignocellulose Decay Capabilities.</title>
        <authorList>
            <person name="Nagy L.G."/>
            <person name="Riley R."/>
            <person name="Tritt A."/>
            <person name="Adam C."/>
            <person name="Daum C."/>
            <person name="Floudas D."/>
            <person name="Sun H."/>
            <person name="Yadav J.S."/>
            <person name="Pangilinan J."/>
            <person name="Larsson K.H."/>
            <person name="Matsuura K."/>
            <person name="Barry K."/>
            <person name="Labutti K."/>
            <person name="Kuo R."/>
            <person name="Ohm R.A."/>
            <person name="Bhattacharya S.S."/>
            <person name="Shirouzu T."/>
            <person name="Yoshinaga Y."/>
            <person name="Martin F.M."/>
            <person name="Grigoriev I.V."/>
            <person name="Hibbett D.S."/>
        </authorList>
    </citation>
    <scope>NUCLEOTIDE SEQUENCE [LARGE SCALE GENOMIC DNA]</scope>
    <source>
        <strain evidence="6 7">L-15889</strain>
    </source>
</reference>
<dbReference type="GO" id="GO:0005694">
    <property type="term" value="C:chromosome"/>
    <property type="evidence" value="ECO:0007669"/>
    <property type="project" value="TreeGrafter"/>
</dbReference>
<dbReference type="SUPFAM" id="SSF52540">
    <property type="entry name" value="P-loop containing nucleoside triphosphate hydrolases"/>
    <property type="match status" value="1"/>
</dbReference>
<dbReference type="AlphaFoldDB" id="A0A165U130"/>
<feature type="domain" description="Helicase ATP-binding" evidence="5">
    <location>
        <begin position="1"/>
        <end position="152"/>
    </location>
</feature>